<dbReference type="Pfam" id="PF21804">
    <property type="entry name" value="Transposase_29"/>
    <property type="match status" value="1"/>
</dbReference>
<accession>A0A2W4THF6</accession>
<evidence type="ECO:0000313" key="2">
    <source>
        <dbReference type="Proteomes" id="UP000249396"/>
    </source>
</evidence>
<organism evidence="1 2">
    <name type="scientific">Candidatus Methylumidiphilus alinenensis</name>
    <dbReference type="NCBI Taxonomy" id="2202197"/>
    <lineage>
        <taxon>Bacteria</taxon>
        <taxon>Pseudomonadati</taxon>
        <taxon>Pseudomonadota</taxon>
        <taxon>Gammaproteobacteria</taxon>
        <taxon>Methylococcales</taxon>
        <taxon>Candidatus Methylumidiphilus</taxon>
    </lineage>
</organism>
<proteinExistence type="predicted"/>
<dbReference type="AlphaFoldDB" id="A0A2W4THF6"/>
<dbReference type="Proteomes" id="UP000249396">
    <property type="component" value="Unassembled WGS sequence"/>
</dbReference>
<comment type="caution">
    <text evidence="1">The sequence shown here is derived from an EMBL/GenBank/DDBJ whole genome shotgun (WGS) entry which is preliminary data.</text>
</comment>
<reference evidence="1 2" key="1">
    <citation type="journal article" date="2018" name="Aquat. Microb. Ecol.">
        <title>Gammaproteobacterial methanotrophs dominate.</title>
        <authorList>
            <person name="Rissanen A.J."/>
            <person name="Saarenheimo J."/>
            <person name="Tiirola M."/>
            <person name="Peura S."/>
            <person name="Aalto S.L."/>
            <person name="Karvinen A."/>
            <person name="Nykanen H."/>
        </authorList>
    </citation>
    <scope>NUCLEOTIDE SEQUENCE [LARGE SCALE GENOMIC DNA]</scope>
    <source>
        <strain evidence="1">AMbin10</strain>
    </source>
</reference>
<gene>
    <name evidence="1" type="ORF">DM484_03585</name>
</gene>
<evidence type="ECO:0000313" key="1">
    <source>
        <dbReference type="EMBL" id="PZN83904.1"/>
    </source>
</evidence>
<dbReference type="InterPro" id="IPR049343">
    <property type="entry name" value="Transposase_29"/>
</dbReference>
<name>A0A2W4THF6_9GAMM</name>
<sequence>QRKDTPKHVTLGELPEAERFKQLGTQSKHLVDTLKMIAYRAETAMANSLREQDRLARPDEARSLLQALYKTEADILPDHEAGTLTVRLHHSANASTDAVIQKLCDELNETETLFPRTNLRLIYNVG</sequence>
<protein>
    <submittedName>
        <fullName evidence="1">Uncharacterized protein</fullName>
    </submittedName>
</protein>
<feature type="non-terminal residue" evidence="1">
    <location>
        <position position="1"/>
    </location>
</feature>
<dbReference type="EMBL" id="QJPH01000172">
    <property type="protein sequence ID" value="PZN83904.1"/>
    <property type="molecule type" value="Genomic_DNA"/>
</dbReference>